<protein>
    <submittedName>
        <fullName evidence="1">Uncharacterized protein</fullName>
    </submittedName>
</protein>
<accession>A0A6A7AZJ6</accession>
<gene>
    <name evidence="1" type="ORF">T440DRAFT_480810</name>
</gene>
<dbReference type="AlphaFoldDB" id="A0A6A7AZJ6"/>
<name>A0A6A7AZJ6_9PLEO</name>
<dbReference type="Proteomes" id="UP000799423">
    <property type="component" value="Unassembled WGS sequence"/>
</dbReference>
<dbReference type="EMBL" id="MU006317">
    <property type="protein sequence ID" value="KAF2848473.1"/>
    <property type="molecule type" value="Genomic_DNA"/>
</dbReference>
<reference evidence="1" key="1">
    <citation type="submission" date="2020-01" db="EMBL/GenBank/DDBJ databases">
        <authorList>
            <consortium name="DOE Joint Genome Institute"/>
            <person name="Haridas S."/>
            <person name="Albert R."/>
            <person name="Binder M."/>
            <person name="Bloem J."/>
            <person name="Labutti K."/>
            <person name="Salamov A."/>
            <person name="Andreopoulos B."/>
            <person name="Baker S.E."/>
            <person name="Barry K."/>
            <person name="Bills G."/>
            <person name="Bluhm B.H."/>
            <person name="Cannon C."/>
            <person name="Castanera R."/>
            <person name="Culley D.E."/>
            <person name="Daum C."/>
            <person name="Ezra D."/>
            <person name="Gonzalez J.B."/>
            <person name="Henrissat B."/>
            <person name="Kuo A."/>
            <person name="Liang C."/>
            <person name="Lipzen A."/>
            <person name="Lutzoni F."/>
            <person name="Magnuson J."/>
            <person name="Mondo S."/>
            <person name="Nolan M."/>
            <person name="Ohm R."/>
            <person name="Pangilinan J."/>
            <person name="Park H.-J."/>
            <person name="Ramirez L."/>
            <person name="Alfaro M."/>
            <person name="Sun H."/>
            <person name="Tritt A."/>
            <person name="Yoshinaga Y."/>
            <person name="Zwiers L.-H."/>
            <person name="Turgeon B.G."/>
            <person name="Goodwin S.B."/>
            <person name="Spatafora J.W."/>
            <person name="Crous P.W."/>
            <person name="Grigoriev I.V."/>
        </authorList>
    </citation>
    <scope>NUCLEOTIDE SEQUENCE</scope>
    <source>
        <strain evidence="1">IPT5</strain>
    </source>
</reference>
<keyword evidence="2" id="KW-1185">Reference proteome</keyword>
<evidence type="ECO:0000313" key="2">
    <source>
        <dbReference type="Proteomes" id="UP000799423"/>
    </source>
</evidence>
<organism evidence="1 2">
    <name type="scientific">Plenodomus tracheiphilus IPT5</name>
    <dbReference type="NCBI Taxonomy" id="1408161"/>
    <lineage>
        <taxon>Eukaryota</taxon>
        <taxon>Fungi</taxon>
        <taxon>Dikarya</taxon>
        <taxon>Ascomycota</taxon>
        <taxon>Pezizomycotina</taxon>
        <taxon>Dothideomycetes</taxon>
        <taxon>Pleosporomycetidae</taxon>
        <taxon>Pleosporales</taxon>
        <taxon>Pleosporineae</taxon>
        <taxon>Leptosphaeriaceae</taxon>
        <taxon>Plenodomus</taxon>
    </lineage>
</organism>
<evidence type="ECO:0000313" key="1">
    <source>
        <dbReference type="EMBL" id="KAF2848473.1"/>
    </source>
</evidence>
<proteinExistence type="predicted"/>
<sequence length="200" mass="23233">MASNATITTTTTTTATTVTATAHAYGMIELLVRQRISNLQVELAYQPRLGVETLPEAAAAAQAYRDELAYLRETFLPWVRWWVEWELLQEAEFLGPLPGPRNDPRRGPRPARPSSPPLFLRLALLLPRHLLHLHRPQWASWSEDLCPRPRPLPPRRITKKRRKVTRSLWAFGHMYYNFVQYNKKTVSSSVYYAMYDDVFK</sequence>